<dbReference type="OrthoDB" id="5866195at2759"/>
<gene>
    <name evidence="3" type="ORF">CJOHNSTONI_LOCUS8130</name>
</gene>
<evidence type="ECO:0000256" key="1">
    <source>
        <dbReference type="SAM" id="Coils"/>
    </source>
</evidence>
<sequence>MENEEGIKKSNTNDTHEAKLMDENHLEKLDAPTQGNAPAQLSPLECKKMIDELAGIVYYKSKALIECQKLTEYGTELIKKKNGMQMRLSKAIEKQMQFGKYDNLITANAKKHELEQQLNPLTYAIKHCGERIRALQIQCEKEYPKEKIERILVNIRSMKDAGVAMDFSSQINVNSGPSNIKKLNEEIEQEKPNLKQLEDLLREAKKRQGRTFFLHRSIEEIDSYYARRALELMLNNKRLLQICLLGLEMIRELLMSDSDTDNPADCKKSNAKKDGEEHIEDMKCEVKFDGFMRKTDDME</sequence>
<dbReference type="AlphaFoldDB" id="A0A8J2MBB1"/>
<comment type="caution">
    <text evidence="3">The sequence shown here is derived from an EMBL/GenBank/DDBJ whole genome shotgun (WGS) entry which is preliminary data.</text>
</comment>
<evidence type="ECO:0000313" key="4">
    <source>
        <dbReference type="Proteomes" id="UP000746747"/>
    </source>
</evidence>
<proteinExistence type="predicted"/>
<accession>A0A8J2MBB1</accession>
<keyword evidence="4" id="KW-1185">Reference proteome</keyword>
<dbReference type="Proteomes" id="UP000746747">
    <property type="component" value="Unassembled WGS sequence"/>
</dbReference>
<evidence type="ECO:0000256" key="2">
    <source>
        <dbReference type="SAM" id="MobiDB-lite"/>
    </source>
</evidence>
<reference evidence="3" key="1">
    <citation type="submission" date="2021-09" db="EMBL/GenBank/DDBJ databases">
        <authorList>
            <consortium name="Pathogen Informatics"/>
        </authorList>
    </citation>
    <scope>NUCLEOTIDE SEQUENCE</scope>
</reference>
<feature type="coiled-coil region" evidence="1">
    <location>
        <begin position="180"/>
        <end position="207"/>
    </location>
</feature>
<name>A0A8J2MBB1_9BILA</name>
<protein>
    <submittedName>
        <fullName evidence="3">Uncharacterized protein</fullName>
    </submittedName>
</protein>
<keyword evidence="1" id="KW-0175">Coiled coil</keyword>
<organism evidence="3 4">
    <name type="scientific">Cercopithifilaria johnstoni</name>
    <dbReference type="NCBI Taxonomy" id="2874296"/>
    <lineage>
        <taxon>Eukaryota</taxon>
        <taxon>Metazoa</taxon>
        <taxon>Ecdysozoa</taxon>
        <taxon>Nematoda</taxon>
        <taxon>Chromadorea</taxon>
        <taxon>Rhabditida</taxon>
        <taxon>Spirurina</taxon>
        <taxon>Spiruromorpha</taxon>
        <taxon>Filarioidea</taxon>
        <taxon>Onchocercidae</taxon>
        <taxon>Cercopithifilaria</taxon>
    </lineage>
</organism>
<feature type="region of interest" description="Disordered" evidence="2">
    <location>
        <begin position="1"/>
        <end position="20"/>
    </location>
</feature>
<dbReference type="EMBL" id="CAKAEH010001656">
    <property type="protein sequence ID" value="CAG9538419.1"/>
    <property type="molecule type" value="Genomic_DNA"/>
</dbReference>
<evidence type="ECO:0000313" key="3">
    <source>
        <dbReference type="EMBL" id="CAG9538419.1"/>
    </source>
</evidence>